<evidence type="ECO:0000313" key="2">
    <source>
        <dbReference type="EMBL" id="RCV42932.1"/>
    </source>
</evidence>
<feature type="region of interest" description="Disordered" evidence="1">
    <location>
        <begin position="85"/>
        <end position="111"/>
    </location>
</feature>
<evidence type="ECO:0000256" key="1">
    <source>
        <dbReference type="SAM" id="MobiDB-lite"/>
    </source>
</evidence>
<dbReference type="STRING" id="4555.A0A368SKI1"/>
<dbReference type="EMBL" id="CM003536">
    <property type="protein sequence ID" value="RCV42932.1"/>
    <property type="molecule type" value="Genomic_DNA"/>
</dbReference>
<dbReference type="AlphaFoldDB" id="A0A368SKI1"/>
<sequence>MKLKVKFYRTTIRPAMLYGAQCWPTKRRHILQIRVAEMRLLRWICGYTRRDRVRNENIRDRLGVAPIEEKLIQHRVRWFGHVQRRPSEAPMRSGTLRHDSNAKRGRGRPKLTWEEAIKGDLKERNIPKDLALDRRAWKTAIHVPES</sequence>
<dbReference type="OrthoDB" id="771045at2759"/>
<name>A0A368SKI1_SETIT</name>
<reference evidence="2" key="2">
    <citation type="submission" date="2015-07" db="EMBL/GenBank/DDBJ databases">
        <authorList>
            <person name="Noorani M."/>
        </authorList>
    </citation>
    <scope>NUCLEOTIDE SEQUENCE</scope>
    <source>
        <strain evidence="2">Yugu1</strain>
    </source>
</reference>
<proteinExistence type="predicted"/>
<dbReference type="PANTHER" id="PTHR46238:SF11">
    <property type="entry name" value="AGAMOUS-LIKE MADS-BOX PROTEIN AGL16"/>
    <property type="match status" value="1"/>
</dbReference>
<gene>
    <name evidence="2" type="ORF">SETIT_9G255200v2</name>
</gene>
<reference evidence="2" key="1">
    <citation type="journal article" date="2012" name="Nat. Biotechnol.">
        <title>Reference genome sequence of the model plant Setaria.</title>
        <authorList>
            <person name="Bennetzen J.L."/>
            <person name="Schmutz J."/>
            <person name="Wang H."/>
            <person name="Percifield R."/>
            <person name="Hawkins J."/>
            <person name="Pontaroli A.C."/>
            <person name="Estep M."/>
            <person name="Feng L."/>
            <person name="Vaughn J.N."/>
            <person name="Grimwood J."/>
            <person name="Jenkins J."/>
            <person name="Barry K."/>
            <person name="Lindquist E."/>
            <person name="Hellsten U."/>
            <person name="Deshpande S."/>
            <person name="Wang X."/>
            <person name="Wu X."/>
            <person name="Mitros T."/>
            <person name="Triplett J."/>
            <person name="Yang X."/>
            <person name="Ye C.Y."/>
            <person name="Mauro-Herrera M."/>
            <person name="Wang L."/>
            <person name="Li P."/>
            <person name="Sharma M."/>
            <person name="Sharma R."/>
            <person name="Ronald P.C."/>
            <person name="Panaud O."/>
            <person name="Kellogg E.A."/>
            <person name="Brutnell T.P."/>
            <person name="Doust A.N."/>
            <person name="Tuskan G.A."/>
            <person name="Rokhsar D."/>
            <person name="Devos K.M."/>
        </authorList>
    </citation>
    <scope>NUCLEOTIDE SEQUENCE [LARGE SCALE GENOMIC DNA]</scope>
    <source>
        <strain evidence="2">Yugu1</strain>
    </source>
</reference>
<dbReference type="PANTHER" id="PTHR46238">
    <property type="entry name" value="REVERSE TRANSCRIPTASE DOMAIN-CONTAINING PROTEIN"/>
    <property type="match status" value="1"/>
</dbReference>
<organism evidence="2">
    <name type="scientific">Setaria italica</name>
    <name type="common">Foxtail millet</name>
    <name type="synonym">Panicum italicum</name>
    <dbReference type="NCBI Taxonomy" id="4555"/>
    <lineage>
        <taxon>Eukaryota</taxon>
        <taxon>Viridiplantae</taxon>
        <taxon>Streptophyta</taxon>
        <taxon>Embryophyta</taxon>
        <taxon>Tracheophyta</taxon>
        <taxon>Spermatophyta</taxon>
        <taxon>Magnoliopsida</taxon>
        <taxon>Liliopsida</taxon>
        <taxon>Poales</taxon>
        <taxon>Poaceae</taxon>
        <taxon>PACMAD clade</taxon>
        <taxon>Panicoideae</taxon>
        <taxon>Panicodae</taxon>
        <taxon>Paniceae</taxon>
        <taxon>Cenchrinae</taxon>
        <taxon>Setaria</taxon>
    </lineage>
</organism>
<protein>
    <submittedName>
        <fullName evidence="2">Uncharacterized protein</fullName>
    </submittedName>
</protein>
<accession>A0A368SKI1</accession>